<evidence type="ECO:0000313" key="1">
    <source>
        <dbReference type="EMBL" id="VVE31398.1"/>
    </source>
</evidence>
<protein>
    <submittedName>
        <fullName evidence="1">Uncharacterized protein</fullName>
    </submittedName>
</protein>
<dbReference type="EMBL" id="CABPSH010000010">
    <property type="protein sequence ID" value="VVE31398.1"/>
    <property type="molecule type" value="Genomic_DNA"/>
</dbReference>
<dbReference type="RefSeq" id="WP_150590754.1">
    <property type="nucleotide sequence ID" value="NZ_CABPSH010000010.1"/>
</dbReference>
<dbReference type="OrthoDB" id="8781953at2"/>
<dbReference type="Proteomes" id="UP000400981">
    <property type="component" value="Unassembled WGS sequence"/>
</dbReference>
<name>A0A5E4X596_9BURK</name>
<organism evidence="1 2">
    <name type="scientific">Pandoraea eparura</name>
    <dbReference type="NCBI Taxonomy" id="2508291"/>
    <lineage>
        <taxon>Bacteria</taxon>
        <taxon>Pseudomonadati</taxon>
        <taxon>Pseudomonadota</taxon>
        <taxon>Betaproteobacteria</taxon>
        <taxon>Burkholderiales</taxon>
        <taxon>Burkholderiaceae</taxon>
        <taxon>Pandoraea</taxon>
    </lineage>
</organism>
<sequence>MTDKEMLELAAKAAVLTRYEDTDLWLDESGNVVTFDPLEDDGDALRLAVKLRLQITVTSDGVHAEGLPIGYLLPYAHEAFDGPGCDGEATRRAIVRAAAEIGKGM</sequence>
<accession>A0A5E4X596</accession>
<dbReference type="AlphaFoldDB" id="A0A5E4X596"/>
<keyword evidence="2" id="KW-1185">Reference proteome</keyword>
<gene>
    <name evidence="1" type="ORF">PEP31012_03696</name>
</gene>
<evidence type="ECO:0000313" key="2">
    <source>
        <dbReference type="Proteomes" id="UP000400981"/>
    </source>
</evidence>
<reference evidence="1 2" key="1">
    <citation type="submission" date="2019-08" db="EMBL/GenBank/DDBJ databases">
        <authorList>
            <person name="Peeters C."/>
        </authorList>
    </citation>
    <scope>NUCLEOTIDE SEQUENCE [LARGE SCALE GENOMIC DNA]</scope>
    <source>
        <strain evidence="1 2">LMG 31012</strain>
    </source>
</reference>
<proteinExistence type="predicted"/>